<proteinExistence type="predicted"/>
<gene>
    <name evidence="1" type="ORF">ESZ36_16260</name>
</gene>
<name>A0A5C6QB35_9GAMM</name>
<evidence type="ECO:0000313" key="1">
    <source>
        <dbReference type="EMBL" id="TWX66001.1"/>
    </source>
</evidence>
<dbReference type="OrthoDB" id="6182692at2"/>
<reference evidence="1 2" key="1">
    <citation type="submission" date="2019-07" db="EMBL/GenBank/DDBJ databases">
        <title>Genomes of sea-ice associated Colwellia species.</title>
        <authorList>
            <person name="Bowman J.P."/>
        </authorList>
    </citation>
    <scope>NUCLEOTIDE SEQUENCE [LARGE SCALE GENOMIC DNA]</scope>
    <source>
        <strain evidence="1 2">ACAM 459</strain>
    </source>
</reference>
<dbReference type="AlphaFoldDB" id="A0A5C6QB35"/>
<organism evidence="1 2">
    <name type="scientific">Colwellia demingiae</name>
    <dbReference type="NCBI Taxonomy" id="89401"/>
    <lineage>
        <taxon>Bacteria</taxon>
        <taxon>Pseudomonadati</taxon>
        <taxon>Pseudomonadota</taxon>
        <taxon>Gammaproteobacteria</taxon>
        <taxon>Alteromonadales</taxon>
        <taxon>Colwelliaceae</taxon>
        <taxon>Colwellia</taxon>
    </lineage>
</organism>
<comment type="caution">
    <text evidence="1">The sequence shown here is derived from an EMBL/GenBank/DDBJ whole genome shotgun (WGS) entry which is preliminary data.</text>
</comment>
<keyword evidence="2" id="KW-1185">Reference proteome</keyword>
<protein>
    <submittedName>
        <fullName evidence="1">Uncharacterized protein</fullName>
    </submittedName>
</protein>
<sequence>MKETLKELSEIVAKANDIFYDRNKNVDTLMGIMDKTLRKQGMNSDAITIDCIAINKKIVLVLHDSKPDLVDIALGDKAGVVHSSTEHELKNVSIVQVLDMMEENFLN</sequence>
<dbReference type="Proteomes" id="UP000321822">
    <property type="component" value="Unassembled WGS sequence"/>
</dbReference>
<dbReference type="EMBL" id="VOLT01000009">
    <property type="protein sequence ID" value="TWX66001.1"/>
    <property type="molecule type" value="Genomic_DNA"/>
</dbReference>
<accession>A0A5C6QB35</accession>
<evidence type="ECO:0000313" key="2">
    <source>
        <dbReference type="Proteomes" id="UP000321822"/>
    </source>
</evidence>